<feature type="transmembrane region" description="Helical" evidence="6">
    <location>
        <begin position="158"/>
        <end position="182"/>
    </location>
</feature>
<proteinExistence type="predicted"/>
<keyword evidence="9" id="KW-1185">Reference proteome</keyword>
<feature type="transmembrane region" description="Helical" evidence="6">
    <location>
        <begin position="397"/>
        <end position="415"/>
    </location>
</feature>
<feature type="transmembrane region" description="Helical" evidence="6">
    <location>
        <begin position="369"/>
        <end position="391"/>
    </location>
</feature>
<sequence length="419" mass="43554">MTSPSAGPVLPDVPVPEKEPSSRAGRLGPVLGITHLSWMLPVAASHTLLLALLEQFDEGTKTGRYAVLAGAGAVAAMAANIVIGVLSDRTRSRWGRRNPWILCGGFTTAVLGCAVSFTQSFPVLVLLWIGFQIGLNAVVAPLNAVMPDRVAPAHLGKASSWAGIGSLLGMGIGGVTAGLLVAAPVLGLRWIFWTIPVGGLVLMFAAPDRSSARLPRERFSGRLLARSLVPPRDADLLWAMAGRLLTLLGINLVLVYQLYVLKDYLGMSTERAGSTIALAGVLHVAVSGAAIAVSGPLSDRLGRRKVFIVVSATIGAAAVVPLAATTSLWAYFTFVVAAALGFGCFLAVDQAVMAQVLPQAENRARDLGFLNIANTVPSLIAPILAAAVVPAFGYPPLFLLATVIAVAGGLCILPIRRVA</sequence>
<dbReference type="GO" id="GO:0005886">
    <property type="term" value="C:plasma membrane"/>
    <property type="evidence" value="ECO:0007669"/>
    <property type="project" value="UniProtKB-SubCell"/>
</dbReference>
<feature type="domain" description="Major facilitator superfamily (MFS) profile" evidence="7">
    <location>
        <begin position="235"/>
        <end position="419"/>
    </location>
</feature>
<dbReference type="SUPFAM" id="SSF103473">
    <property type="entry name" value="MFS general substrate transporter"/>
    <property type="match status" value="1"/>
</dbReference>
<dbReference type="PROSITE" id="PS00216">
    <property type="entry name" value="SUGAR_TRANSPORT_1"/>
    <property type="match status" value="1"/>
</dbReference>
<dbReference type="PROSITE" id="PS50850">
    <property type="entry name" value="MFS"/>
    <property type="match status" value="1"/>
</dbReference>
<dbReference type="InterPro" id="IPR020846">
    <property type="entry name" value="MFS_dom"/>
</dbReference>
<feature type="transmembrane region" description="Helical" evidence="6">
    <location>
        <begin position="272"/>
        <end position="294"/>
    </location>
</feature>
<dbReference type="Pfam" id="PF07690">
    <property type="entry name" value="MFS_1"/>
    <property type="match status" value="1"/>
</dbReference>
<evidence type="ECO:0000256" key="5">
    <source>
        <dbReference type="SAM" id="MobiDB-lite"/>
    </source>
</evidence>
<evidence type="ECO:0000256" key="1">
    <source>
        <dbReference type="ARBA" id="ARBA00004651"/>
    </source>
</evidence>
<evidence type="ECO:0000313" key="9">
    <source>
        <dbReference type="Proteomes" id="UP000582643"/>
    </source>
</evidence>
<feature type="transmembrane region" description="Helical" evidence="6">
    <location>
        <begin position="329"/>
        <end position="348"/>
    </location>
</feature>
<evidence type="ECO:0000313" key="8">
    <source>
        <dbReference type="EMBL" id="MBB4980975.1"/>
    </source>
</evidence>
<evidence type="ECO:0000256" key="2">
    <source>
        <dbReference type="ARBA" id="ARBA00022692"/>
    </source>
</evidence>
<dbReference type="PANTHER" id="PTHR23528:SF1">
    <property type="entry name" value="MAJOR FACILITATOR SUPERFAMILY (MFS) PROFILE DOMAIN-CONTAINING PROTEIN"/>
    <property type="match status" value="1"/>
</dbReference>
<dbReference type="EMBL" id="JACHJY010000002">
    <property type="protein sequence ID" value="MBB4980975.1"/>
    <property type="molecule type" value="Genomic_DNA"/>
</dbReference>
<protein>
    <submittedName>
        <fullName evidence="8">MFS family permease</fullName>
    </submittedName>
</protein>
<name>A0A7W7XAI4_9ACTN</name>
<reference evidence="8 9" key="1">
    <citation type="submission" date="2020-08" db="EMBL/GenBank/DDBJ databases">
        <title>Genomic Encyclopedia of Type Strains, Phase III (KMG-III): the genomes of soil and plant-associated and newly described type strains.</title>
        <authorList>
            <person name="Whitman W."/>
        </authorList>
    </citation>
    <scope>NUCLEOTIDE SEQUENCE [LARGE SCALE GENOMIC DNA]</scope>
    <source>
        <strain evidence="8 9">SFB5A</strain>
    </source>
</reference>
<dbReference type="PANTHER" id="PTHR23528">
    <property type="match status" value="1"/>
</dbReference>
<feature type="transmembrane region" description="Helical" evidence="6">
    <location>
        <begin position="99"/>
        <end position="117"/>
    </location>
</feature>
<dbReference type="Gene3D" id="1.20.1250.20">
    <property type="entry name" value="MFS general substrate transporter like domains"/>
    <property type="match status" value="2"/>
</dbReference>
<keyword evidence="2 6" id="KW-0812">Transmembrane</keyword>
<dbReference type="InterPro" id="IPR011701">
    <property type="entry name" value="MFS"/>
</dbReference>
<feature type="transmembrane region" description="Helical" evidence="6">
    <location>
        <begin position="123"/>
        <end position="146"/>
    </location>
</feature>
<evidence type="ECO:0000256" key="6">
    <source>
        <dbReference type="SAM" id="Phobius"/>
    </source>
</evidence>
<organism evidence="8 9">
    <name type="scientific">Streptomyces nymphaeiformis</name>
    <dbReference type="NCBI Taxonomy" id="2663842"/>
    <lineage>
        <taxon>Bacteria</taxon>
        <taxon>Bacillati</taxon>
        <taxon>Actinomycetota</taxon>
        <taxon>Actinomycetes</taxon>
        <taxon>Kitasatosporales</taxon>
        <taxon>Streptomycetaceae</taxon>
        <taxon>Streptomyces</taxon>
    </lineage>
</organism>
<evidence type="ECO:0000256" key="4">
    <source>
        <dbReference type="ARBA" id="ARBA00023136"/>
    </source>
</evidence>
<keyword evidence="4 6" id="KW-0472">Membrane</keyword>
<accession>A0A7W7XAI4</accession>
<feature type="transmembrane region" description="Helical" evidence="6">
    <location>
        <begin position="306"/>
        <end position="323"/>
    </location>
</feature>
<feature type="region of interest" description="Disordered" evidence="5">
    <location>
        <begin position="1"/>
        <end position="23"/>
    </location>
</feature>
<keyword evidence="3 6" id="KW-1133">Transmembrane helix</keyword>
<dbReference type="InterPro" id="IPR005829">
    <property type="entry name" value="Sugar_transporter_CS"/>
</dbReference>
<dbReference type="Proteomes" id="UP000582643">
    <property type="component" value="Unassembled WGS sequence"/>
</dbReference>
<gene>
    <name evidence="8" type="ORF">GGE06_001883</name>
</gene>
<dbReference type="InterPro" id="IPR036259">
    <property type="entry name" value="MFS_trans_sf"/>
</dbReference>
<feature type="transmembrane region" description="Helical" evidence="6">
    <location>
        <begin position="188"/>
        <end position="206"/>
    </location>
</feature>
<comment type="subcellular location">
    <subcellularLocation>
        <location evidence="1">Cell membrane</location>
        <topology evidence="1">Multi-pass membrane protein</topology>
    </subcellularLocation>
</comment>
<feature type="transmembrane region" description="Helical" evidence="6">
    <location>
        <begin position="65"/>
        <end position="87"/>
    </location>
</feature>
<comment type="caution">
    <text evidence="8">The sequence shown here is derived from an EMBL/GenBank/DDBJ whole genome shotgun (WGS) entry which is preliminary data.</text>
</comment>
<evidence type="ECO:0000259" key="7">
    <source>
        <dbReference type="PROSITE" id="PS50850"/>
    </source>
</evidence>
<dbReference type="RefSeq" id="WP_184930499.1">
    <property type="nucleotide sequence ID" value="NZ_JACHJY010000002.1"/>
</dbReference>
<dbReference type="GO" id="GO:0022857">
    <property type="term" value="F:transmembrane transporter activity"/>
    <property type="evidence" value="ECO:0007669"/>
    <property type="project" value="InterPro"/>
</dbReference>
<evidence type="ECO:0000256" key="3">
    <source>
        <dbReference type="ARBA" id="ARBA00022989"/>
    </source>
</evidence>
<feature type="transmembrane region" description="Helical" evidence="6">
    <location>
        <begin position="236"/>
        <end position="260"/>
    </location>
</feature>
<dbReference type="AlphaFoldDB" id="A0A7W7XAI4"/>